<name>A0ABQ9AGA8_9ROSI</name>
<reference evidence="3" key="2">
    <citation type="journal article" date="2023" name="Int. J. Mol. Sci.">
        <title>De Novo Assembly and Annotation of 11 Diverse Shrub Willow (Salix) Genomes Reveals Novel Gene Organization in Sex-Linked Regions.</title>
        <authorList>
            <person name="Hyden B."/>
            <person name="Feng K."/>
            <person name="Yates T.B."/>
            <person name="Jawdy S."/>
            <person name="Cereghino C."/>
            <person name="Smart L.B."/>
            <person name="Muchero W."/>
        </authorList>
    </citation>
    <scope>NUCLEOTIDE SEQUENCE</scope>
    <source>
        <tissue evidence="3">Shoot tip</tissue>
    </source>
</reference>
<reference evidence="3" key="1">
    <citation type="submission" date="2022-10" db="EMBL/GenBank/DDBJ databases">
        <authorList>
            <person name="Hyden B.L."/>
            <person name="Feng K."/>
            <person name="Yates T."/>
            <person name="Jawdy S."/>
            <person name="Smart L.B."/>
            <person name="Muchero W."/>
        </authorList>
    </citation>
    <scope>NUCLEOTIDE SEQUENCE</scope>
    <source>
        <tissue evidence="3">Shoot tip</tissue>
    </source>
</reference>
<comment type="caution">
    <text evidence="3">The sequence shown here is derived from an EMBL/GenBank/DDBJ whole genome shotgun (WGS) entry which is preliminary data.</text>
</comment>
<evidence type="ECO:0000313" key="4">
    <source>
        <dbReference type="Proteomes" id="UP001141253"/>
    </source>
</evidence>
<dbReference type="EMBL" id="JAPFFI010000020">
    <property type="protein sequence ID" value="KAJ6339539.1"/>
    <property type="molecule type" value="Genomic_DNA"/>
</dbReference>
<dbReference type="PANTHER" id="PTHR12300:SF139">
    <property type="entry name" value="HVA22-LIKE PROTEIN E"/>
    <property type="match status" value="1"/>
</dbReference>
<feature type="transmembrane region" description="Helical" evidence="1">
    <location>
        <begin position="83"/>
        <end position="108"/>
    </location>
</feature>
<comment type="subcellular location">
    <subcellularLocation>
        <location evidence="1">Membrane</location>
        <topology evidence="1">Multi-pass membrane protein</topology>
    </subcellularLocation>
</comment>
<feature type="transmembrane region" description="Helical" evidence="1">
    <location>
        <begin position="35"/>
        <end position="63"/>
    </location>
</feature>
<protein>
    <recommendedName>
        <fullName evidence="1">HVA22-like protein</fullName>
    </recommendedName>
</protein>
<evidence type="ECO:0000313" key="3">
    <source>
        <dbReference type="EMBL" id="KAJ6339539.1"/>
    </source>
</evidence>
<keyword evidence="4" id="KW-1185">Reference proteome</keyword>
<dbReference type="Proteomes" id="UP001141253">
    <property type="component" value="Chromosome 15W"/>
</dbReference>
<keyword evidence="1" id="KW-0472">Membrane</keyword>
<feature type="transmembrane region" description="Helical" evidence="1">
    <location>
        <begin position="145"/>
        <end position="169"/>
    </location>
</feature>
<keyword evidence="1" id="KW-1133">Transmembrane helix</keyword>
<dbReference type="Pfam" id="PF03134">
    <property type="entry name" value="TB2_DP1_HVA22"/>
    <property type="match status" value="1"/>
</dbReference>
<evidence type="ECO:0000256" key="1">
    <source>
        <dbReference type="RuleBase" id="RU362006"/>
    </source>
</evidence>
<feature type="compositionally biased region" description="Gly residues" evidence="2">
    <location>
        <begin position="194"/>
        <end position="210"/>
    </location>
</feature>
<proteinExistence type="inferred from homology"/>
<gene>
    <name evidence="3" type="ORF">OIU77_007486</name>
</gene>
<keyword evidence="1" id="KW-0812">Transmembrane</keyword>
<comment type="caution">
    <text evidence="1">Lacks conserved residue(s) required for the propagation of feature annotation.</text>
</comment>
<accession>A0ABQ9AGA8</accession>
<dbReference type="PANTHER" id="PTHR12300">
    <property type="entry name" value="HVA22-LIKE PROTEINS"/>
    <property type="match status" value="1"/>
</dbReference>
<dbReference type="InterPro" id="IPR004345">
    <property type="entry name" value="TB2_DP1_HVA22"/>
</dbReference>
<feature type="transmembrane region" description="Helical" evidence="1">
    <location>
        <begin position="120"/>
        <end position="139"/>
    </location>
</feature>
<evidence type="ECO:0000256" key="2">
    <source>
        <dbReference type="SAM" id="MobiDB-lite"/>
    </source>
</evidence>
<comment type="similarity">
    <text evidence="1">Belongs to the DP1 family.</text>
</comment>
<sequence>MALNAPPTYLLFTANLDGAKSSSTRLRQHLMLTPFLSVFSVSLIGFSFTLLSVSVYSVVSLSFPVTKKTGSARSANMGRFWTFLTHAHTLSGPVVMLLYPLYATVIAIESSSRDDDEQWLAYWILYSFLTLTEMLLQSILEWIPIWYSLKLLAVAWLVLPQFKGAAFIYERFVREHARRFIGEKDHPHPHHKSTGGGGAAGAGTSGGGGRGKSKFVHFISPNKEEHKVY</sequence>
<feature type="region of interest" description="Disordered" evidence="2">
    <location>
        <begin position="183"/>
        <end position="229"/>
    </location>
</feature>
<organism evidence="3 4">
    <name type="scientific">Salix suchowensis</name>
    <dbReference type="NCBI Taxonomy" id="1278906"/>
    <lineage>
        <taxon>Eukaryota</taxon>
        <taxon>Viridiplantae</taxon>
        <taxon>Streptophyta</taxon>
        <taxon>Embryophyta</taxon>
        <taxon>Tracheophyta</taxon>
        <taxon>Spermatophyta</taxon>
        <taxon>Magnoliopsida</taxon>
        <taxon>eudicotyledons</taxon>
        <taxon>Gunneridae</taxon>
        <taxon>Pentapetalae</taxon>
        <taxon>rosids</taxon>
        <taxon>fabids</taxon>
        <taxon>Malpighiales</taxon>
        <taxon>Salicaceae</taxon>
        <taxon>Saliceae</taxon>
        <taxon>Salix</taxon>
    </lineage>
</organism>